<dbReference type="Proteomes" id="UP000694846">
    <property type="component" value="Unplaced"/>
</dbReference>
<organism evidence="1 2">
    <name type="scientific">Sipha flava</name>
    <name type="common">yellow sugarcane aphid</name>
    <dbReference type="NCBI Taxonomy" id="143950"/>
    <lineage>
        <taxon>Eukaryota</taxon>
        <taxon>Metazoa</taxon>
        <taxon>Ecdysozoa</taxon>
        <taxon>Arthropoda</taxon>
        <taxon>Hexapoda</taxon>
        <taxon>Insecta</taxon>
        <taxon>Pterygota</taxon>
        <taxon>Neoptera</taxon>
        <taxon>Paraneoptera</taxon>
        <taxon>Hemiptera</taxon>
        <taxon>Sternorrhyncha</taxon>
        <taxon>Aphidomorpha</taxon>
        <taxon>Aphidoidea</taxon>
        <taxon>Aphididae</taxon>
        <taxon>Sipha</taxon>
    </lineage>
</organism>
<protein>
    <submittedName>
        <fullName evidence="2">Uncharacterized protein LOC112693663</fullName>
    </submittedName>
</protein>
<evidence type="ECO:0000313" key="2">
    <source>
        <dbReference type="RefSeq" id="XP_025424626.1"/>
    </source>
</evidence>
<dbReference type="GeneID" id="112693663"/>
<name>A0A8B8GPU2_9HEMI</name>
<dbReference type="OrthoDB" id="6618525at2759"/>
<keyword evidence="1" id="KW-1185">Reference proteome</keyword>
<dbReference type="RefSeq" id="XP_025424626.1">
    <property type="nucleotide sequence ID" value="XM_025568841.1"/>
</dbReference>
<sequence>MFLKMSPTKFKNRRVHTKATYLLNICELVLVKMWNEKDVAMTAAACVILSLETKNTSKKRYWVRLSLLAKQKYSGNDLMTDLKRHDIGLSGELRCNGSFKNFLRMSSADFEYLINLVGDRISKKDTNYRQFFRGINQLDDKHFLSTIPLFDKKKS</sequence>
<reference evidence="2" key="1">
    <citation type="submission" date="2025-08" db="UniProtKB">
        <authorList>
            <consortium name="RefSeq"/>
        </authorList>
    </citation>
    <scope>IDENTIFICATION</scope>
    <source>
        <tissue evidence="2">Whole body</tissue>
    </source>
</reference>
<proteinExistence type="predicted"/>
<evidence type="ECO:0000313" key="1">
    <source>
        <dbReference type="Proteomes" id="UP000694846"/>
    </source>
</evidence>
<accession>A0A8B8GPU2</accession>
<gene>
    <name evidence="2" type="primary">LOC112693663</name>
</gene>
<dbReference type="AlphaFoldDB" id="A0A8B8GPU2"/>